<dbReference type="PANTHER" id="PTHR43493">
    <property type="entry name" value="DNA GYRASE/TOPOISOMERASE SUBUNIT A"/>
    <property type="match status" value="1"/>
</dbReference>
<dbReference type="GO" id="GO:0009330">
    <property type="term" value="C:DNA topoisomerase type II (double strand cut, ATP-hydrolyzing) complex"/>
    <property type="evidence" value="ECO:0007669"/>
    <property type="project" value="TreeGrafter"/>
</dbReference>
<gene>
    <name evidence="1" type="ORF">S06H3_64191</name>
</gene>
<accession>X1P5D1</accession>
<dbReference type="GO" id="GO:0005524">
    <property type="term" value="F:ATP binding"/>
    <property type="evidence" value="ECO:0007669"/>
    <property type="project" value="InterPro"/>
</dbReference>
<proteinExistence type="predicted"/>
<dbReference type="InterPro" id="IPR006691">
    <property type="entry name" value="GyrA/parC_rep"/>
</dbReference>
<dbReference type="EMBL" id="BARV01042797">
    <property type="protein sequence ID" value="GAI51043.1"/>
    <property type="molecule type" value="Genomic_DNA"/>
</dbReference>
<dbReference type="GO" id="GO:0005737">
    <property type="term" value="C:cytoplasm"/>
    <property type="evidence" value="ECO:0007669"/>
    <property type="project" value="TreeGrafter"/>
</dbReference>
<dbReference type="Pfam" id="PF03989">
    <property type="entry name" value="DNA_gyraseA_C"/>
    <property type="match status" value="2"/>
</dbReference>
<organism evidence="1">
    <name type="scientific">marine sediment metagenome</name>
    <dbReference type="NCBI Taxonomy" id="412755"/>
    <lineage>
        <taxon>unclassified sequences</taxon>
        <taxon>metagenomes</taxon>
        <taxon>ecological metagenomes</taxon>
    </lineage>
</organism>
<reference evidence="1" key="1">
    <citation type="journal article" date="2014" name="Front. Microbiol.">
        <title>High frequency of phylogenetically diverse reductive dehalogenase-homologous genes in deep subseafloor sedimentary metagenomes.</title>
        <authorList>
            <person name="Kawai M."/>
            <person name="Futagami T."/>
            <person name="Toyoda A."/>
            <person name="Takaki Y."/>
            <person name="Nishi S."/>
            <person name="Hori S."/>
            <person name="Arai W."/>
            <person name="Tsubouchi T."/>
            <person name="Morono Y."/>
            <person name="Uchiyama I."/>
            <person name="Ito T."/>
            <person name="Fujiyama A."/>
            <person name="Inagaki F."/>
            <person name="Takami H."/>
        </authorList>
    </citation>
    <scope>NUCLEOTIDE SEQUENCE</scope>
    <source>
        <strain evidence="1">Expedition CK06-06</strain>
    </source>
</reference>
<dbReference type="GO" id="GO:0003677">
    <property type="term" value="F:DNA binding"/>
    <property type="evidence" value="ECO:0007669"/>
    <property type="project" value="InterPro"/>
</dbReference>
<sequence>DQIGDQDIIPDEPAIITITKDNYIKRLPITTYRSQGRGGKGVIGMMTKEEDVVERMLVTNTHSDLLFFTDQGKVYQSPVHEIPEASRQVKGQAIVNILQVGPREKVTGVIDTKELEESATQNLV</sequence>
<feature type="non-terminal residue" evidence="1">
    <location>
        <position position="124"/>
    </location>
</feature>
<dbReference type="PANTHER" id="PTHR43493:SF5">
    <property type="entry name" value="DNA GYRASE SUBUNIT A, CHLOROPLASTIC_MITOCHONDRIAL"/>
    <property type="match status" value="1"/>
</dbReference>
<comment type="caution">
    <text evidence="1">The sequence shown here is derived from an EMBL/GenBank/DDBJ whole genome shotgun (WGS) entry which is preliminary data.</text>
</comment>
<dbReference type="AlphaFoldDB" id="X1P5D1"/>
<dbReference type="InterPro" id="IPR035516">
    <property type="entry name" value="Gyrase/topoIV_suA_C"/>
</dbReference>
<dbReference type="InterPro" id="IPR050220">
    <property type="entry name" value="Type_II_DNA_Topoisomerases"/>
</dbReference>
<name>X1P5D1_9ZZZZ</name>
<feature type="non-terminal residue" evidence="1">
    <location>
        <position position="1"/>
    </location>
</feature>
<dbReference type="GO" id="GO:0003918">
    <property type="term" value="F:DNA topoisomerase type II (double strand cut, ATP-hydrolyzing) activity"/>
    <property type="evidence" value="ECO:0007669"/>
    <property type="project" value="TreeGrafter"/>
</dbReference>
<dbReference type="Gene3D" id="2.120.10.90">
    <property type="entry name" value="DNA gyrase/topoisomerase IV, subunit A, C-terminal"/>
    <property type="match status" value="1"/>
</dbReference>
<evidence type="ECO:0008006" key="2">
    <source>
        <dbReference type="Google" id="ProtNLM"/>
    </source>
</evidence>
<protein>
    <recommendedName>
        <fullName evidence="2">DNA gyrase subunit A</fullName>
    </recommendedName>
</protein>
<dbReference type="GO" id="GO:0006265">
    <property type="term" value="P:DNA topological change"/>
    <property type="evidence" value="ECO:0007669"/>
    <property type="project" value="InterPro"/>
</dbReference>
<evidence type="ECO:0000313" key="1">
    <source>
        <dbReference type="EMBL" id="GAI51043.1"/>
    </source>
</evidence>
<dbReference type="SUPFAM" id="SSF101904">
    <property type="entry name" value="GyrA/ParC C-terminal domain-like"/>
    <property type="match status" value="1"/>
</dbReference>